<gene>
    <name evidence="2" type="ORF">PITCH_A1910007</name>
</gene>
<protein>
    <recommendedName>
        <fullName evidence="1">FAS1-like dehydratase domain-containing protein</fullName>
    </recommendedName>
</protein>
<feature type="domain" description="FAS1-like dehydratase" evidence="1">
    <location>
        <begin position="11"/>
        <end position="134"/>
    </location>
</feature>
<accession>A0A445MW70</accession>
<dbReference type="Gene3D" id="3.10.129.10">
    <property type="entry name" value="Hotdog Thioesterase"/>
    <property type="match status" value="1"/>
</dbReference>
<dbReference type="AlphaFoldDB" id="A0A445MW70"/>
<sequence length="147" mass="16341">MEVMNLAEFHKGMTFPEYTYTLSEDIIKNFILGVEETNPLYTDADYAKKAGFGCLVVPPTTISLYVTPSRVLKTIDKKTPPGLIQAGQRYEFHRPIRLGDTVTVKAVVEDVTQKKGRDFVSIKGEAYNPDGQKAAVSIITVIWPAQS</sequence>
<dbReference type="InterPro" id="IPR029069">
    <property type="entry name" value="HotDog_dom_sf"/>
</dbReference>
<organism evidence="2">
    <name type="scientific">uncultured Desulfobacterium sp</name>
    <dbReference type="NCBI Taxonomy" id="201089"/>
    <lineage>
        <taxon>Bacteria</taxon>
        <taxon>Pseudomonadati</taxon>
        <taxon>Thermodesulfobacteriota</taxon>
        <taxon>Desulfobacteria</taxon>
        <taxon>Desulfobacterales</taxon>
        <taxon>Desulfobacteriaceae</taxon>
        <taxon>Desulfobacterium</taxon>
        <taxon>environmental samples</taxon>
    </lineage>
</organism>
<dbReference type="InterPro" id="IPR050965">
    <property type="entry name" value="UPF0336/Enoyl-CoA_hydratase"/>
</dbReference>
<reference evidence="2" key="1">
    <citation type="submission" date="2018-01" db="EMBL/GenBank/DDBJ databases">
        <authorList>
            <person name="Regsiter A."/>
            <person name="William W."/>
        </authorList>
    </citation>
    <scope>NUCLEOTIDE SEQUENCE</scope>
    <source>
        <strain evidence="2">TRIP AH-1</strain>
    </source>
</reference>
<dbReference type="GO" id="GO:0006633">
    <property type="term" value="P:fatty acid biosynthetic process"/>
    <property type="evidence" value="ECO:0007669"/>
    <property type="project" value="TreeGrafter"/>
</dbReference>
<evidence type="ECO:0000313" key="2">
    <source>
        <dbReference type="EMBL" id="SPD73601.1"/>
    </source>
</evidence>
<name>A0A445MW70_9BACT</name>
<dbReference type="GO" id="GO:0019171">
    <property type="term" value="F:(3R)-hydroxyacyl-[acyl-carrier-protein] dehydratase activity"/>
    <property type="evidence" value="ECO:0007669"/>
    <property type="project" value="TreeGrafter"/>
</dbReference>
<evidence type="ECO:0000259" key="1">
    <source>
        <dbReference type="Pfam" id="PF13452"/>
    </source>
</evidence>
<dbReference type="PANTHER" id="PTHR43437:SF3">
    <property type="entry name" value="HYDROXYACYL-THIOESTER DEHYDRATASE TYPE 2, MITOCHONDRIAL"/>
    <property type="match status" value="1"/>
</dbReference>
<dbReference type="EMBL" id="OJIN01000103">
    <property type="protein sequence ID" value="SPD73601.1"/>
    <property type="molecule type" value="Genomic_DNA"/>
</dbReference>
<dbReference type="InterPro" id="IPR039569">
    <property type="entry name" value="FAS1-like_DH_region"/>
</dbReference>
<dbReference type="CDD" id="cd03441">
    <property type="entry name" value="R_hydratase_like"/>
    <property type="match status" value="1"/>
</dbReference>
<dbReference type="PANTHER" id="PTHR43437">
    <property type="entry name" value="HYDROXYACYL-THIOESTER DEHYDRATASE TYPE 2, MITOCHONDRIAL-RELATED"/>
    <property type="match status" value="1"/>
</dbReference>
<proteinExistence type="predicted"/>
<dbReference type="SUPFAM" id="SSF54637">
    <property type="entry name" value="Thioesterase/thiol ester dehydrase-isomerase"/>
    <property type="match status" value="1"/>
</dbReference>
<dbReference type="Pfam" id="PF13452">
    <property type="entry name" value="FAS1_DH_region"/>
    <property type="match status" value="1"/>
</dbReference>